<dbReference type="GeneID" id="104778577"/>
<reference evidence="1" key="1">
    <citation type="journal article" date="2014" name="Nat. Commun.">
        <title>The emerging biofuel crop Camelina sativa retains a highly undifferentiated hexaploid genome structure.</title>
        <authorList>
            <person name="Kagale S."/>
            <person name="Koh C."/>
            <person name="Nixon J."/>
            <person name="Bollina V."/>
            <person name="Clarke W.E."/>
            <person name="Tuteja R."/>
            <person name="Spillane C."/>
            <person name="Robinson S.J."/>
            <person name="Links M.G."/>
            <person name="Clarke C."/>
            <person name="Higgins E.E."/>
            <person name="Huebert T."/>
            <person name="Sharpe A.G."/>
            <person name="Parkin I.A."/>
        </authorList>
    </citation>
    <scope>NUCLEOTIDE SEQUENCE [LARGE SCALE GENOMIC DNA]</scope>
    <source>
        <strain evidence="1">cv. DH55</strain>
    </source>
</reference>
<organism evidence="1 2">
    <name type="scientific">Camelina sativa</name>
    <name type="common">False flax</name>
    <name type="synonym">Myagrum sativum</name>
    <dbReference type="NCBI Taxonomy" id="90675"/>
    <lineage>
        <taxon>Eukaryota</taxon>
        <taxon>Viridiplantae</taxon>
        <taxon>Streptophyta</taxon>
        <taxon>Embryophyta</taxon>
        <taxon>Tracheophyta</taxon>
        <taxon>Spermatophyta</taxon>
        <taxon>Magnoliopsida</taxon>
        <taxon>eudicotyledons</taxon>
        <taxon>Gunneridae</taxon>
        <taxon>Pentapetalae</taxon>
        <taxon>rosids</taxon>
        <taxon>malvids</taxon>
        <taxon>Brassicales</taxon>
        <taxon>Brassicaceae</taxon>
        <taxon>Camelineae</taxon>
        <taxon>Camelina</taxon>
    </lineage>
</organism>
<accession>A0ABM0YID5</accession>
<name>A0ABM0YID5_CAMSA</name>
<keyword evidence="1" id="KW-1185">Reference proteome</keyword>
<proteinExistence type="predicted"/>
<dbReference type="PANTHER" id="PTHR47481">
    <property type="match status" value="1"/>
</dbReference>
<protein>
    <submittedName>
        <fullName evidence="2">Uncharacterized protein LOC104778577</fullName>
    </submittedName>
</protein>
<dbReference type="RefSeq" id="XP_010501330.1">
    <property type="nucleotide sequence ID" value="XM_010503028.1"/>
</dbReference>
<dbReference type="Proteomes" id="UP000694864">
    <property type="component" value="Chromosome 3"/>
</dbReference>
<sequence>MQHIKVKADALTLLGSPMPHEDLTDLILAGLGDEYKPLIEGVHSRDTPISFTELHEKLINRELSLAAAIPPSQSFPITANHVQHRSNNGSHNNKNNTGHNSYFHQHGYDQRVSRPYLGKCQACGMQGHSVKRCLHYRIMSNQQPSTPQQ</sequence>
<evidence type="ECO:0000313" key="1">
    <source>
        <dbReference type="Proteomes" id="UP000694864"/>
    </source>
</evidence>
<evidence type="ECO:0000313" key="2">
    <source>
        <dbReference type="RefSeq" id="XP_010501330.1"/>
    </source>
</evidence>
<dbReference type="PANTHER" id="PTHR47481:SF22">
    <property type="entry name" value="RETROTRANSPOSON GAG DOMAIN-CONTAINING PROTEIN"/>
    <property type="match status" value="1"/>
</dbReference>
<gene>
    <name evidence="2" type="primary">LOC104778577</name>
</gene>
<reference evidence="2" key="2">
    <citation type="submission" date="2025-08" db="UniProtKB">
        <authorList>
            <consortium name="RefSeq"/>
        </authorList>
    </citation>
    <scope>IDENTIFICATION</scope>
    <source>
        <tissue evidence="2">Leaf</tissue>
    </source>
</reference>